<gene>
    <name evidence="2" type="ORF">TRITD_3Av1G219750</name>
</gene>
<evidence type="ECO:0000259" key="1">
    <source>
        <dbReference type="Pfam" id="PF23650"/>
    </source>
</evidence>
<proteinExistence type="predicted"/>
<dbReference type="Pfam" id="PF23650">
    <property type="entry name" value="DUF7148"/>
    <property type="match status" value="2"/>
</dbReference>
<dbReference type="GO" id="GO:0009570">
    <property type="term" value="C:chloroplast stroma"/>
    <property type="evidence" value="ECO:0007669"/>
    <property type="project" value="TreeGrafter"/>
</dbReference>
<keyword evidence="3" id="KW-1185">Reference proteome</keyword>
<dbReference type="OMA" id="QRHACTT"/>
<dbReference type="EMBL" id="LT934115">
    <property type="protein sequence ID" value="VAH65935.1"/>
    <property type="molecule type" value="Genomic_DNA"/>
</dbReference>
<protein>
    <recommendedName>
        <fullName evidence="1">DUF7148 domain-containing protein</fullName>
    </recommendedName>
</protein>
<evidence type="ECO:0000313" key="2">
    <source>
        <dbReference type="EMBL" id="VAH65935.1"/>
    </source>
</evidence>
<reference evidence="2 3" key="1">
    <citation type="submission" date="2017-09" db="EMBL/GenBank/DDBJ databases">
        <authorList>
            <consortium name="International Durum Wheat Genome Sequencing Consortium (IDWGSC)"/>
            <person name="Milanesi L."/>
        </authorList>
    </citation>
    <scope>NUCLEOTIDE SEQUENCE [LARGE SCALE GENOMIC DNA]</scope>
    <source>
        <strain evidence="3">cv. Svevo</strain>
    </source>
</reference>
<feature type="domain" description="DUF7148" evidence="1">
    <location>
        <begin position="113"/>
        <end position="209"/>
    </location>
</feature>
<feature type="domain" description="DUF7148" evidence="1">
    <location>
        <begin position="67"/>
        <end position="94"/>
    </location>
</feature>
<evidence type="ECO:0000313" key="3">
    <source>
        <dbReference type="Proteomes" id="UP000324705"/>
    </source>
</evidence>
<dbReference type="PANTHER" id="PTHR36352:SF1">
    <property type="entry name" value="EXPRESSED PROTEIN"/>
    <property type="match status" value="1"/>
</dbReference>
<sequence length="210" mass="22289">MAAATARQLLVHRITSSCSSGTLPKHTSSCFQAGGWNKAAKLPSFRARVTVKPPCAVPGKGGIVPADDDGVSLGTVKLPANIDVARFEGLLFQSQLGPSVELLGRTDVYFEPVWQWGNSLCQGAMLPLPVPIKVDKVEGGIRLGFIGIDDGATSLLAYIDCLVSPATDGSGFVFRAIRNGAMKDMEPPGEPRIMRSLLMALQKSIQIARV</sequence>
<accession>A0A9R0RTX0</accession>
<dbReference type="GO" id="GO:0009535">
    <property type="term" value="C:chloroplast thylakoid membrane"/>
    <property type="evidence" value="ECO:0007669"/>
    <property type="project" value="TreeGrafter"/>
</dbReference>
<dbReference type="PANTHER" id="PTHR36352">
    <property type="entry name" value="EXPRESSED PROTEIN"/>
    <property type="match status" value="1"/>
</dbReference>
<dbReference type="Gramene" id="TRITD3Av1G219750.5">
    <property type="protein sequence ID" value="TRITD3Av1G219750.5"/>
    <property type="gene ID" value="TRITD3Av1G219750"/>
</dbReference>
<dbReference type="AlphaFoldDB" id="A0A9R0RTX0"/>
<dbReference type="Proteomes" id="UP000324705">
    <property type="component" value="Chromosome 3A"/>
</dbReference>
<name>A0A9R0RTX0_TRITD</name>
<dbReference type="InterPro" id="IPR055572">
    <property type="entry name" value="DUF7148"/>
</dbReference>
<organism evidence="2 3">
    <name type="scientific">Triticum turgidum subsp. durum</name>
    <name type="common">Durum wheat</name>
    <name type="synonym">Triticum durum</name>
    <dbReference type="NCBI Taxonomy" id="4567"/>
    <lineage>
        <taxon>Eukaryota</taxon>
        <taxon>Viridiplantae</taxon>
        <taxon>Streptophyta</taxon>
        <taxon>Embryophyta</taxon>
        <taxon>Tracheophyta</taxon>
        <taxon>Spermatophyta</taxon>
        <taxon>Magnoliopsida</taxon>
        <taxon>Liliopsida</taxon>
        <taxon>Poales</taxon>
        <taxon>Poaceae</taxon>
        <taxon>BOP clade</taxon>
        <taxon>Pooideae</taxon>
        <taxon>Triticodae</taxon>
        <taxon>Triticeae</taxon>
        <taxon>Triticinae</taxon>
        <taxon>Triticum</taxon>
    </lineage>
</organism>